<dbReference type="Pfam" id="PF03713">
    <property type="entry name" value="DUF305"/>
    <property type="match status" value="1"/>
</dbReference>
<reference evidence="2 3" key="1">
    <citation type="submission" date="2016-10" db="EMBL/GenBank/DDBJ databases">
        <authorList>
            <person name="de Groot N.N."/>
        </authorList>
    </citation>
    <scope>NUCLEOTIDE SEQUENCE [LARGE SCALE GENOMIC DNA]</scope>
    <source>
        <strain evidence="2 3">DSM 25927</strain>
    </source>
</reference>
<dbReference type="InterPro" id="IPR005183">
    <property type="entry name" value="DUF305_CopM-like"/>
</dbReference>
<dbReference type="PANTHER" id="PTHR36933:SF1">
    <property type="entry name" value="SLL0788 PROTEIN"/>
    <property type="match status" value="1"/>
</dbReference>
<accession>A0A1H9A1I1</accession>
<evidence type="ECO:0000313" key="2">
    <source>
        <dbReference type="EMBL" id="SEP70530.1"/>
    </source>
</evidence>
<dbReference type="STRING" id="489703.SAMN04488038_101241"/>
<dbReference type="RefSeq" id="WP_093280900.1">
    <property type="nucleotide sequence ID" value="NZ_FOFS01000001.1"/>
</dbReference>
<feature type="domain" description="DUF305" evidence="1">
    <location>
        <begin position="41"/>
        <end position="204"/>
    </location>
</feature>
<dbReference type="OrthoDB" id="8603558at2"/>
<name>A0A1H9A1I1_9GAMM</name>
<protein>
    <submittedName>
        <fullName evidence="2">Uncharacterized conserved protein, DUF305 family</fullName>
    </submittedName>
</protein>
<evidence type="ECO:0000313" key="3">
    <source>
        <dbReference type="Proteomes" id="UP000199233"/>
    </source>
</evidence>
<proteinExistence type="predicted"/>
<sequence>MKSRLVWLLSLVLAFAAGASLHWVWQRHPAQPALAAPNAVDLGFTQAMLVHHQQAVLMTQLLLARGETRFPGLARSIQTAQLVELGQMKGWLQLWQAPLLPSRHGMDWMRLGRSPPDEALQRYLLDCQRAPGGMPGLASSDEIDQLRRLDGAARDALFLELMIRHHQGALPMARFAAINADTPALRGLATQILAQQAEELAQMSLLQRALGAAPR</sequence>
<dbReference type="Proteomes" id="UP000199233">
    <property type="component" value="Unassembled WGS sequence"/>
</dbReference>
<dbReference type="EMBL" id="FOFS01000001">
    <property type="protein sequence ID" value="SEP70530.1"/>
    <property type="molecule type" value="Genomic_DNA"/>
</dbReference>
<keyword evidence="3" id="KW-1185">Reference proteome</keyword>
<evidence type="ECO:0000259" key="1">
    <source>
        <dbReference type="Pfam" id="PF03713"/>
    </source>
</evidence>
<gene>
    <name evidence="2" type="ORF">SAMN04488038_101241</name>
</gene>
<dbReference type="Gene3D" id="1.20.1260.10">
    <property type="match status" value="1"/>
</dbReference>
<dbReference type="InterPro" id="IPR012347">
    <property type="entry name" value="Ferritin-like"/>
</dbReference>
<dbReference type="PANTHER" id="PTHR36933">
    <property type="entry name" value="SLL0788 PROTEIN"/>
    <property type="match status" value="1"/>
</dbReference>
<dbReference type="AlphaFoldDB" id="A0A1H9A1I1"/>
<organism evidence="2 3">
    <name type="scientific">Solimonas aquatica</name>
    <dbReference type="NCBI Taxonomy" id="489703"/>
    <lineage>
        <taxon>Bacteria</taxon>
        <taxon>Pseudomonadati</taxon>
        <taxon>Pseudomonadota</taxon>
        <taxon>Gammaproteobacteria</taxon>
        <taxon>Nevskiales</taxon>
        <taxon>Nevskiaceae</taxon>
        <taxon>Solimonas</taxon>
    </lineage>
</organism>